<evidence type="ECO:0000256" key="2">
    <source>
        <dbReference type="ARBA" id="ARBA00007069"/>
    </source>
</evidence>
<gene>
    <name evidence="10" type="ORF">HW561_16590</name>
</gene>
<dbReference type="PANTHER" id="PTHR42929:SF3">
    <property type="entry name" value="PUTRESCINE TRANSPORT SYSTEM PERMEASE PROTEIN POTH"/>
    <property type="match status" value="1"/>
</dbReference>
<keyword evidence="7 8" id="KW-0472">Membrane</keyword>
<feature type="domain" description="ABC transmembrane type-1" evidence="9">
    <location>
        <begin position="86"/>
        <end position="292"/>
    </location>
</feature>
<evidence type="ECO:0000313" key="10">
    <source>
        <dbReference type="EMBL" id="NVO57415.1"/>
    </source>
</evidence>
<dbReference type="PANTHER" id="PTHR42929">
    <property type="entry name" value="INNER MEMBRANE ABC TRANSPORTER PERMEASE PROTEIN YDCU-RELATED-RELATED"/>
    <property type="match status" value="1"/>
</dbReference>
<comment type="subcellular location">
    <subcellularLocation>
        <location evidence="1 8">Cell membrane</location>
        <topology evidence="1 8">Multi-pass membrane protein</topology>
    </subcellularLocation>
</comment>
<feature type="transmembrane region" description="Helical" evidence="8">
    <location>
        <begin position="271"/>
        <end position="292"/>
    </location>
</feature>
<keyword evidence="6 8" id="KW-1133">Transmembrane helix</keyword>
<comment type="caution">
    <text evidence="10">The sequence shown here is derived from an EMBL/GenBank/DDBJ whole genome shotgun (WGS) entry which is preliminary data.</text>
</comment>
<dbReference type="SUPFAM" id="SSF161098">
    <property type="entry name" value="MetI-like"/>
    <property type="match status" value="1"/>
</dbReference>
<organism evidence="10 11">
    <name type="scientific">Ruegeria haliotis</name>
    <dbReference type="NCBI Taxonomy" id="2747601"/>
    <lineage>
        <taxon>Bacteria</taxon>
        <taxon>Pseudomonadati</taxon>
        <taxon>Pseudomonadota</taxon>
        <taxon>Alphaproteobacteria</taxon>
        <taxon>Rhodobacterales</taxon>
        <taxon>Roseobacteraceae</taxon>
        <taxon>Ruegeria</taxon>
    </lineage>
</organism>
<evidence type="ECO:0000259" key="9">
    <source>
        <dbReference type="PROSITE" id="PS50928"/>
    </source>
</evidence>
<keyword evidence="3 8" id="KW-0813">Transport</keyword>
<feature type="transmembrane region" description="Helical" evidence="8">
    <location>
        <begin position="172"/>
        <end position="194"/>
    </location>
</feature>
<reference evidence="10 11" key="1">
    <citation type="submission" date="2020-06" db="EMBL/GenBank/DDBJ databases">
        <authorList>
            <person name="Cao W.R."/>
        </authorList>
    </citation>
    <scope>NUCLEOTIDE SEQUENCE [LARGE SCALE GENOMIC DNA]</scope>
    <source>
        <strain evidence="10 11">B1Z28</strain>
    </source>
</reference>
<dbReference type="PROSITE" id="PS50928">
    <property type="entry name" value="ABC_TM1"/>
    <property type="match status" value="1"/>
</dbReference>
<feature type="transmembrane region" description="Helical" evidence="8">
    <location>
        <begin position="85"/>
        <end position="109"/>
    </location>
</feature>
<sequence length="301" mass="33742">MSAVLHQIQGRMGKLFVLLPPYLWMILFFLLPFGFVLKISFSEAIIASPPFAPLFEFDPDEGILNGIFRIFNYQYIFEDSLYLNAYLGSAKIATVSTIICLIIGYPFALAIARSPKSKQGFLLMALMLPFWTSLLIRVYAWIGILRQDGVLNNILLWVGVIDEPLILLQTTFATYVGVVYAYLPFMVLPLYATLEKQDLTLLEASRDLGASPIRSFFDITLPLSIPGVISGCMLVFIPVIGEFVIPTLLSGESTLMIGRVLWTEFFNNRDWPVASAVAIIMLLVLIIPIIIFQNQQAKQEG</sequence>
<evidence type="ECO:0000256" key="3">
    <source>
        <dbReference type="ARBA" id="ARBA00022448"/>
    </source>
</evidence>
<dbReference type="Gene3D" id="1.10.3720.10">
    <property type="entry name" value="MetI-like"/>
    <property type="match status" value="1"/>
</dbReference>
<feature type="transmembrane region" description="Helical" evidence="8">
    <location>
        <begin position="21"/>
        <end position="41"/>
    </location>
</feature>
<keyword evidence="11" id="KW-1185">Reference proteome</keyword>
<evidence type="ECO:0000313" key="11">
    <source>
        <dbReference type="Proteomes" id="UP000630805"/>
    </source>
</evidence>
<evidence type="ECO:0000256" key="7">
    <source>
        <dbReference type="ARBA" id="ARBA00023136"/>
    </source>
</evidence>
<keyword evidence="5 8" id="KW-0812">Transmembrane</keyword>
<feature type="transmembrane region" description="Helical" evidence="8">
    <location>
        <begin position="215"/>
        <end position="240"/>
    </location>
</feature>
<evidence type="ECO:0000256" key="5">
    <source>
        <dbReference type="ARBA" id="ARBA00022692"/>
    </source>
</evidence>
<evidence type="ECO:0000256" key="1">
    <source>
        <dbReference type="ARBA" id="ARBA00004651"/>
    </source>
</evidence>
<name>A0ABX2PTB2_9RHOB</name>
<keyword evidence="4" id="KW-1003">Cell membrane</keyword>
<comment type="similarity">
    <text evidence="2">Belongs to the binding-protein-dependent transport system permease family. CysTW subfamily.</text>
</comment>
<dbReference type="InterPro" id="IPR035906">
    <property type="entry name" value="MetI-like_sf"/>
</dbReference>
<evidence type="ECO:0000256" key="8">
    <source>
        <dbReference type="RuleBase" id="RU363032"/>
    </source>
</evidence>
<dbReference type="CDD" id="cd06261">
    <property type="entry name" value="TM_PBP2"/>
    <property type="match status" value="1"/>
</dbReference>
<dbReference type="EMBL" id="JABXWT010000011">
    <property type="protein sequence ID" value="NVO57415.1"/>
    <property type="molecule type" value="Genomic_DNA"/>
</dbReference>
<protein>
    <submittedName>
        <fullName evidence="10">ABC transporter permease subunit</fullName>
    </submittedName>
</protein>
<dbReference type="InterPro" id="IPR000515">
    <property type="entry name" value="MetI-like"/>
</dbReference>
<dbReference type="RefSeq" id="WP_176866486.1">
    <property type="nucleotide sequence ID" value="NZ_JABXWT010000011.1"/>
</dbReference>
<accession>A0ABX2PTB2</accession>
<dbReference type="Pfam" id="PF00528">
    <property type="entry name" value="BPD_transp_1"/>
    <property type="match status" value="1"/>
</dbReference>
<proteinExistence type="inferred from homology"/>
<evidence type="ECO:0000256" key="4">
    <source>
        <dbReference type="ARBA" id="ARBA00022475"/>
    </source>
</evidence>
<feature type="transmembrane region" description="Helical" evidence="8">
    <location>
        <begin position="121"/>
        <end position="142"/>
    </location>
</feature>
<dbReference type="Proteomes" id="UP000630805">
    <property type="component" value="Unassembled WGS sequence"/>
</dbReference>
<evidence type="ECO:0000256" key="6">
    <source>
        <dbReference type="ARBA" id="ARBA00022989"/>
    </source>
</evidence>